<dbReference type="PANTHER" id="PTHR34472">
    <property type="entry name" value="SULFUR CARRIER PROTEIN THIS"/>
    <property type="match status" value="1"/>
</dbReference>
<dbReference type="SUPFAM" id="SSF54285">
    <property type="entry name" value="MoaD/ThiS"/>
    <property type="match status" value="1"/>
</dbReference>
<dbReference type="InterPro" id="IPR003749">
    <property type="entry name" value="ThiS/MoaD-like"/>
</dbReference>
<evidence type="ECO:0000313" key="2">
    <source>
        <dbReference type="Proteomes" id="UP000677918"/>
    </source>
</evidence>
<dbReference type="AlphaFoldDB" id="A0A8J4H0I7"/>
<keyword evidence="2" id="KW-1185">Reference proteome</keyword>
<dbReference type="PANTHER" id="PTHR34472:SF1">
    <property type="entry name" value="SULFUR CARRIER PROTEIN THIS"/>
    <property type="match status" value="1"/>
</dbReference>
<reference evidence="1" key="1">
    <citation type="submission" date="2021-04" db="EMBL/GenBank/DDBJ databases">
        <title>Draft genome sequence of Xylanibacillus composti strain K13.</title>
        <authorList>
            <person name="Uke A."/>
            <person name="Chhe C."/>
            <person name="Baramee S."/>
            <person name="Kosugi A."/>
        </authorList>
    </citation>
    <scope>NUCLEOTIDE SEQUENCE</scope>
    <source>
        <strain evidence="1">K13</strain>
    </source>
</reference>
<protein>
    <submittedName>
        <fullName evidence="1">Thiamine biosynthesis protein ThiS</fullName>
    </submittedName>
</protein>
<evidence type="ECO:0000313" key="1">
    <source>
        <dbReference type="EMBL" id="GIQ67351.1"/>
    </source>
</evidence>
<comment type="caution">
    <text evidence="1">The sequence shown here is derived from an EMBL/GenBank/DDBJ whole genome shotgun (WGS) entry which is preliminary data.</text>
</comment>
<dbReference type="NCBIfam" id="TIGR01683">
    <property type="entry name" value="thiS"/>
    <property type="match status" value="1"/>
</dbReference>
<dbReference type="EMBL" id="BOVK01000003">
    <property type="protein sequence ID" value="GIQ67351.1"/>
    <property type="molecule type" value="Genomic_DNA"/>
</dbReference>
<dbReference type="CDD" id="cd00565">
    <property type="entry name" value="Ubl_ThiS"/>
    <property type="match status" value="1"/>
</dbReference>
<dbReference type="Gene3D" id="3.10.20.30">
    <property type="match status" value="1"/>
</dbReference>
<proteinExistence type="predicted"/>
<organism evidence="1 2">
    <name type="scientific">Xylanibacillus composti</name>
    <dbReference type="NCBI Taxonomy" id="1572762"/>
    <lineage>
        <taxon>Bacteria</taxon>
        <taxon>Bacillati</taxon>
        <taxon>Bacillota</taxon>
        <taxon>Bacilli</taxon>
        <taxon>Bacillales</taxon>
        <taxon>Paenibacillaceae</taxon>
        <taxon>Xylanibacillus</taxon>
    </lineage>
</organism>
<dbReference type="InterPro" id="IPR012675">
    <property type="entry name" value="Beta-grasp_dom_sf"/>
</dbReference>
<dbReference type="Proteomes" id="UP000677918">
    <property type="component" value="Unassembled WGS sequence"/>
</dbReference>
<dbReference type="Pfam" id="PF02597">
    <property type="entry name" value="ThiS"/>
    <property type="match status" value="1"/>
</dbReference>
<gene>
    <name evidence="1" type="primary">thiS</name>
    <name evidence="1" type="ORF">XYCOK13_01750</name>
</gene>
<name>A0A8J4H0I7_9BACL</name>
<dbReference type="InterPro" id="IPR016155">
    <property type="entry name" value="Mopterin_synth/thiamin_S_b"/>
</dbReference>
<dbReference type="InterPro" id="IPR010035">
    <property type="entry name" value="Thi_S"/>
</dbReference>
<dbReference type="RefSeq" id="WP_244864920.1">
    <property type="nucleotide sequence ID" value="NZ_BOVK01000003.1"/>
</dbReference>
<accession>A0A8J4H0I7</accession>
<sequence>MECIINGERKTVAPGATLLDLIRQHGLEQRRIIAEVDGKLVDAPAWSDTLLQEGSRIELVHFVGGG</sequence>